<dbReference type="Pfam" id="PF02597">
    <property type="entry name" value="ThiS"/>
    <property type="match status" value="1"/>
</dbReference>
<name>A0A1Q9LCR1_9PSEU</name>
<proteinExistence type="predicted"/>
<sequence>MTIEVNGSERAVPDGSTVAEVLRLLGLPCDGVAVAVNGVVVPRTQHGAAVVPAWAQVEVLTAVQGG</sequence>
<evidence type="ECO:0000313" key="1">
    <source>
        <dbReference type="EMBL" id="OLR89811.1"/>
    </source>
</evidence>
<keyword evidence="2" id="KW-1185">Reference proteome</keyword>
<dbReference type="InterPro" id="IPR003749">
    <property type="entry name" value="ThiS/MoaD-like"/>
</dbReference>
<dbReference type="NCBIfam" id="TIGR01683">
    <property type="entry name" value="thiS"/>
    <property type="match status" value="1"/>
</dbReference>
<dbReference type="STRING" id="1193682.BJP25_01955"/>
<dbReference type="Gene3D" id="3.10.20.30">
    <property type="match status" value="1"/>
</dbReference>
<dbReference type="InterPro" id="IPR012675">
    <property type="entry name" value="Beta-grasp_dom_sf"/>
</dbReference>
<dbReference type="PANTHER" id="PTHR34472">
    <property type="entry name" value="SULFUR CARRIER PROTEIN THIS"/>
    <property type="match status" value="1"/>
</dbReference>
<gene>
    <name evidence="1" type="ORF">BJP25_01955</name>
</gene>
<dbReference type="InterPro" id="IPR016155">
    <property type="entry name" value="Mopterin_synth/thiamin_S_b"/>
</dbReference>
<dbReference type="AlphaFoldDB" id="A0A1Q9LCR1"/>
<comment type="caution">
    <text evidence="1">The sequence shown here is derived from an EMBL/GenBank/DDBJ whole genome shotgun (WGS) entry which is preliminary data.</text>
</comment>
<dbReference type="SUPFAM" id="SSF54285">
    <property type="entry name" value="MoaD/ThiS"/>
    <property type="match status" value="1"/>
</dbReference>
<protein>
    <submittedName>
        <fullName evidence="1">Thiamine biosynthesis protein ThiS</fullName>
    </submittedName>
</protein>
<dbReference type="PANTHER" id="PTHR34472:SF1">
    <property type="entry name" value="SULFUR CARRIER PROTEIN THIS"/>
    <property type="match status" value="1"/>
</dbReference>
<dbReference type="InterPro" id="IPR010035">
    <property type="entry name" value="Thi_S"/>
</dbReference>
<dbReference type="EMBL" id="MKQR01000028">
    <property type="protein sequence ID" value="OLR89811.1"/>
    <property type="molecule type" value="Genomic_DNA"/>
</dbReference>
<organism evidence="1 2">
    <name type="scientific">Actinokineospora bangkokensis</name>
    <dbReference type="NCBI Taxonomy" id="1193682"/>
    <lineage>
        <taxon>Bacteria</taxon>
        <taxon>Bacillati</taxon>
        <taxon>Actinomycetota</taxon>
        <taxon>Actinomycetes</taxon>
        <taxon>Pseudonocardiales</taxon>
        <taxon>Pseudonocardiaceae</taxon>
        <taxon>Actinokineospora</taxon>
    </lineage>
</organism>
<evidence type="ECO:0000313" key="2">
    <source>
        <dbReference type="Proteomes" id="UP000186040"/>
    </source>
</evidence>
<dbReference type="RefSeq" id="WP_075978019.1">
    <property type="nucleotide sequence ID" value="NZ_MKQR01000028.1"/>
</dbReference>
<reference evidence="1 2" key="1">
    <citation type="submission" date="2016-10" db="EMBL/GenBank/DDBJ databases">
        <title>The Draft Genome Sequence of Actinokineospora bangkokensis 44EHWT reveals the biosynthetic pathway of antifungal compounds Thailandins with unusual extender unit butylmalonyl-CoA.</title>
        <authorList>
            <person name="Greule A."/>
            <person name="Intra B."/>
            <person name="Flemming S."/>
            <person name="Rommel M.G."/>
            <person name="Panbangred W."/>
            <person name="Bechthold A."/>
        </authorList>
    </citation>
    <scope>NUCLEOTIDE SEQUENCE [LARGE SCALE GENOMIC DNA]</scope>
    <source>
        <strain evidence="1 2">44EHW</strain>
    </source>
</reference>
<dbReference type="Proteomes" id="UP000186040">
    <property type="component" value="Unassembled WGS sequence"/>
</dbReference>
<dbReference type="OrthoDB" id="163636at2"/>
<accession>A0A1Q9LCR1</accession>